<keyword evidence="2" id="KW-1185">Reference proteome</keyword>
<gene>
    <name evidence="1" type="ORF">K444DRAFT_545625</name>
</gene>
<dbReference type="InParanoid" id="A0A2J6SLU9"/>
<reference evidence="1 2" key="1">
    <citation type="submission" date="2016-04" db="EMBL/GenBank/DDBJ databases">
        <title>A degradative enzymes factory behind the ericoid mycorrhizal symbiosis.</title>
        <authorList>
            <consortium name="DOE Joint Genome Institute"/>
            <person name="Martino E."/>
            <person name="Morin E."/>
            <person name="Grelet G."/>
            <person name="Kuo A."/>
            <person name="Kohler A."/>
            <person name="Daghino S."/>
            <person name="Barry K."/>
            <person name="Choi C."/>
            <person name="Cichocki N."/>
            <person name="Clum A."/>
            <person name="Copeland A."/>
            <person name="Hainaut M."/>
            <person name="Haridas S."/>
            <person name="Labutti K."/>
            <person name="Lindquist E."/>
            <person name="Lipzen A."/>
            <person name="Khouja H.-R."/>
            <person name="Murat C."/>
            <person name="Ohm R."/>
            <person name="Olson A."/>
            <person name="Spatafora J."/>
            <person name="Veneault-Fourrey C."/>
            <person name="Henrissat B."/>
            <person name="Grigoriev I."/>
            <person name="Martin F."/>
            <person name="Perotto S."/>
        </authorList>
    </citation>
    <scope>NUCLEOTIDE SEQUENCE [LARGE SCALE GENOMIC DNA]</scope>
    <source>
        <strain evidence="1 2">E</strain>
    </source>
</reference>
<dbReference type="AlphaFoldDB" id="A0A2J6SLU9"/>
<protein>
    <submittedName>
        <fullName evidence="1">Uncharacterized protein</fullName>
    </submittedName>
</protein>
<proteinExistence type="predicted"/>
<dbReference type="Proteomes" id="UP000235371">
    <property type="component" value="Unassembled WGS sequence"/>
</dbReference>
<organism evidence="1 2">
    <name type="scientific">Hyaloscypha bicolor E</name>
    <dbReference type="NCBI Taxonomy" id="1095630"/>
    <lineage>
        <taxon>Eukaryota</taxon>
        <taxon>Fungi</taxon>
        <taxon>Dikarya</taxon>
        <taxon>Ascomycota</taxon>
        <taxon>Pezizomycotina</taxon>
        <taxon>Leotiomycetes</taxon>
        <taxon>Helotiales</taxon>
        <taxon>Hyaloscyphaceae</taxon>
        <taxon>Hyaloscypha</taxon>
        <taxon>Hyaloscypha bicolor</taxon>
    </lineage>
</organism>
<dbReference type="RefSeq" id="XP_024728642.1">
    <property type="nucleotide sequence ID" value="XM_024876148.1"/>
</dbReference>
<dbReference type="GeneID" id="36584227"/>
<feature type="non-terminal residue" evidence="1">
    <location>
        <position position="1"/>
    </location>
</feature>
<name>A0A2J6SLU9_9HELO</name>
<accession>A0A2J6SLU9</accession>
<evidence type="ECO:0000313" key="2">
    <source>
        <dbReference type="Proteomes" id="UP000235371"/>
    </source>
</evidence>
<evidence type="ECO:0000313" key="1">
    <source>
        <dbReference type="EMBL" id="PMD51738.1"/>
    </source>
</evidence>
<sequence length="113" mass="12747">RKCTFLLAHIEQASSFSPISTRNSLNTTFCSKEIKGLVISMISLSSKNNIIVNTTPEFNSDFLVQNQAIIKGILPLYKVIIYSLPIRKFNIPEEMNLVLEEIKTFNKGLEPIS</sequence>
<dbReference type="OrthoDB" id="3558767at2759"/>
<dbReference type="EMBL" id="KZ613912">
    <property type="protein sequence ID" value="PMD51738.1"/>
    <property type="molecule type" value="Genomic_DNA"/>
</dbReference>